<dbReference type="RefSeq" id="WP_304121408.1">
    <property type="nucleotide sequence ID" value="NZ_DYZA01000077.1"/>
</dbReference>
<dbReference type="InterPro" id="IPR017871">
    <property type="entry name" value="ABC_transporter-like_CS"/>
</dbReference>
<evidence type="ECO:0000313" key="5">
    <source>
        <dbReference type="EMBL" id="HJD96833.1"/>
    </source>
</evidence>
<feature type="region of interest" description="Disordered" evidence="3">
    <location>
        <begin position="343"/>
        <end position="366"/>
    </location>
</feature>
<reference evidence="5" key="1">
    <citation type="journal article" date="2021" name="PeerJ">
        <title>Extensive microbial diversity within the chicken gut microbiome revealed by metagenomics and culture.</title>
        <authorList>
            <person name="Gilroy R."/>
            <person name="Ravi A."/>
            <person name="Getino M."/>
            <person name="Pursley I."/>
            <person name="Horton D.L."/>
            <person name="Alikhan N.F."/>
            <person name="Baker D."/>
            <person name="Gharbi K."/>
            <person name="Hall N."/>
            <person name="Watson M."/>
            <person name="Adriaenssens E.M."/>
            <person name="Foster-Nyarko E."/>
            <person name="Jarju S."/>
            <person name="Secka A."/>
            <person name="Antonio M."/>
            <person name="Oren A."/>
            <person name="Chaudhuri R.R."/>
            <person name="La Ragione R."/>
            <person name="Hildebrand F."/>
            <person name="Pallen M.J."/>
        </authorList>
    </citation>
    <scope>NUCLEOTIDE SEQUENCE</scope>
    <source>
        <strain evidence="5">ChiGjej2B2-19336</strain>
    </source>
</reference>
<dbReference type="CDD" id="cd03230">
    <property type="entry name" value="ABC_DR_subfamily_A"/>
    <property type="match status" value="1"/>
</dbReference>
<dbReference type="EMBL" id="DYZA01000077">
    <property type="protein sequence ID" value="HJD96833.1"/>
    <property type="molecule type" value="Genomic_DNA"/>
</dbReference>
<feature type="domain" description="ABC transporter" evidence="4">
    <location>
        <begin position="26"/>
        <end position="260"/>
    </location>
</feature>
<dbReference type="GO" id="GO:0005524">
    <property type="term" value="F:ATP binding"/>
    <property type="evidence" value="ECO:0007669"/>
    <property type="project" value="UniProtKB-KW"/>
</dbReference>
<evidence type="ECO:0000259" key="4">
    <source>
        <dbReference type="PROSITE" id="PS50893"/>
    </source>
</evidence>
<comment type="caution">
    <text evidence="5">The sequence shown here is derived from an EMBL/GenBank/DDBJ whole genome shotgun (WGS) entry which is preliminary data.</text>
</comment>
<dbReference type="InterPro" id="IPR027417">
    <property type="entry name" value="P-loop_NTPase"/>
</dbReference>
<dbReference type="SMART" id="SM00382">
    <property type="entry name" value="AAA"/>
    <property type="match status" value="2"/>
</dbReference>
<evidence type="ECO:0000256" key="1">
    <source>
        <dbReference type="ARBA" id="ARBA00022741"/>
    </source>
</evidence>
<name>A0A921AVD0_9BACT</name>
<dbReference type="AlphaFoldDB" id="A0A921AVD0"/>
<dbReference type="PANTHER" id="PTHR43038:SF3">
    <property type="entry name" value="ABC TRANSPORTER G FAMILY MEMBER 20 ISOFORM X1"/>
    <property type="match status" value="1"/>
</dbReference>
<protein>
    <submittedName>
        <fullName evidence="5">ATP-binding cassette domain-containing protein</fullName>
    </submittedName>
</protein>
<feature type="domain" description="ABC transporter" evidence="4">
    <location>
        <begin position="384"/>
        <end position="613"/>
    </location>
</feature>
<evidence type="ECO:0000313" key="6">
    <source>
        <dbReference type="Proteomes" id="UP000698963"/>
    </source>
</evidence>
<sequence length="635" mass="68941">MEADAPGTPYALSSGEKILPRENAVVSARSLSRVFQTKGMRVTALSSLDMDVPAGCMTALVGPDGAGKTTFLRMVCGLLAPTSGSLTVLGRDISREAQDVQSRVSYMPQRFGLYEDLSVMENMTLYADLHGIPEEVRRQRFARLLDMTDLARFTSRPAGKLSGGMKQKLALACTLVRSPELLLLDEPSVGVDPLSRRELWAIITNMVKEEHLSVMVSTAYMDEAERCARVVVLHEGRVLARGTPESLRGLTAGLCHTVPLPEGMRARTLQARLLDQESLVMDAVPEGSGVRFVLNPEYGKDGLPDALFSPCPGGPSPNREACRAVPSRLEDSFMLLLRHHSSEGNHAGSSLPAPESDAPPHGEREAPLCLAPFSSGGKEADTVIEVRDLVRRFGDFTAVASTSFSVRRGEVFGLLGPNGAGKTTTFRMLCGLLPATSGHLRVAGENLRTAAAQARTRVGYVSQKFSLYGNLSVLENLHFFGGVYGIGPFALRRRIREVLQEFELAGHEHDMSGNLPGGFKQRLSMAVGMLHKPEILFLDEPTSGIDPLARRVFWRRITSLSEEGTTIIVTTHFMEEAEYCDRMLIQDAGRVLALGTPDEVRRQGGNAATMEEAFIHIVKSSRAAKERAGAKEGAA</sequence>
<dbReference type="PANTHER" id="PTHR43038">
    <property type="entry name" value="ATP-BINDING CASSETTE, SUB-FAMILY H, MEMBER 1"/>
    <property type="match status" value="1"/>
</dbReference>
<evidence type="ECO:0000256" key="3">
    <source>
        <dbReference type="SAM" id="MobiDB-lite"/>
    </source>
</evidence>
<keyword evidence="2 5" id="KW-0067">ATP-binding</keyword>
<gene>
    <name evidence="5" type="ORF">K8W16_04210</name>
</gene>
<proteinExistence type="predicted"/>
<evidence type="ECO:0000256" key="2">
    <source>
        <dbReference type="ARBA" id="ARBA00022840"/>
    </source>
</evidence>
<reference evidence="5" key="2">
    <citation type="submission" date="2021-09" db="EMBL/GenBank/DDBJ databases">
        <authorList>
            <person name="Gilroy R."/>
        </authorList>
    </citation>
    <scope>NUCLEOTIDE SEQUENCE</scope>
    <source>
        <strain evidence="5">ChiGjej2B2-19336</strain>
    </source>
</reference>
<dbReference type="InterPro" id="IPR003439">
    <property type="entry name" value="ABC_transporter-like_ATP-bd"/>
</dbReference>
<keyword evidence="1" id="KW-0547">Nucleotide-binding</keyword>
<dbReference type="PROSITE" id="PS00211">
    <property type="entry name" value="ABC_TRANSPORTER_1"/>
    <property type="match status" value="1"/>
</dbReference>
<organism evidence="5 6">
    <name type="scientific">Mailhella massiliensis</name>
    <dbReference type="NCBI Taxonomy" id="1903261"/>
    <lineage>
        <taxon>Bacteria</taxon>
        <taxon>Pseudomonadati</taxon>
        <taxon>Thermodesulfobacteriota</taxon>
        <taxon>Desulfovibrionia</taxon>
        <taxon>Desulfovibrionales</taxon>
        <taxon>Desulfovibrionaceae</taxon>
        <taxon>Mailhella</taxon>
    </lineage>
</organism>
<dbReference type="GO" id="GO:0016887">
    <property type="term" value="F:ATP hydrolysis activity"/>
    <property type="evidence" value="ECO:0007669"/>
    <property type="project" value="InterPro"/>
</dbReference>
<dbReference type="Pfam" id="PF00005">
    <property type="entry name" value="ABC_tran"/>
    <property type="match status" value="2"/>
</dbReference>
<dbReference type="Gene3D" id="3.40.50.300">
    <property type="entry name" value="P-loop containing nucleotide triphosphate hydrolases"/>
    <property type="match status" value="2"/>
</dbReference>
<dbReference type="InterPro" id="IPR003593">
    <property type="entry name" value="AAA+_ATPase"/>
</dbReference>
<dbReference type="SUPFAM" id="SSF52540">
    <property type="entry name" value="P-loop containing nucleoside triphosphate hydrolases"/>
    <property type="match status" value="2"/>
</dbReference>
<accession>A0A921AVD0</accession>
<dbReference type="PROSITE" id="PS50893">
    <property type="entry name" value="ABC_TRANSPORTER_2"/>
    <property type="match status" value="2"/>
</dbReference>
<dbReference type="Proteomes" id="UP000698963">
    <property type="component" value="Unassembled WGS sequence"/>
</dbReference>